<sequence>MPKIARLTLFKIPDPANVQEAIKKYSTLTQDALKDGKQYIQQAQASPTHDDPRRQGITLVARTVFESKADMDFYDNECTAHVEIKKLLKQIIEAPPIMLYMDLQ</sequence>
<dbReference type="Proteomes" id="UP000799778">
    <property type="component" value="Unassembled WGS sequence"/>
</dbReference>
<dbReference type="SMART" id="SM00886">
    <property type="entry name" value="Dabb"/>
    <property type="match status" value="1"/>
</dbReference>
<dbReference type="Gene3D" id="3.30.70.100">
    <property type="match status" value="1"/>
</dbReference>
<keyword evidence="3" id="KW-1185">Reference proteome</keyword>
<proteinExistence type="predicted"/>
<dbReference type="PROSITE" id="PS51502">
    <property type="entry name" value="S_R_A_B_BARREL"/>
    <property type="match status" value="1"/>
</dbReference>
<name>A0A6A5Y5X9_9PLEO</name>
<dbReference type="InterPro" id="IPR013097">
    <property type="entry name" value="Dabb"/>
</dbReference>
<dbReference type="EMBL" id="ML978066">
    <property type="protein sequence ID" value="KAF2020686.1"/>
    <property type="molecule type" value="Genomic_DNA"/>
</dbReference>
<dbReference type="Pfam" id="PF07876">
    <property type="entry name" value="Dabb"/>
    <property type="match status" value="1"/>
</dbReference>
<evidence type="ECO:0000313" key="3">
    <source>
        <dbReference type="Proteomes" id="UP000799778"/>
    </source>
</evidence>
<dbReference type="SUPFAM" id="SSF54909">
    <property type="entry name" value="Dimeric alpha+beta barrel"/>
    <property type="match status" value="1"/>
</dbReference>
<reference evidence="2" key="1">
    <citation type="journal article" date="2020" name="Stud. Mycol.">
        <title>101 Dothideomycetes genomes: a test case for predicting lifestyles and emergence of pathogens.</title>
        <authorList>
            <person name="Haridas S."/>
            <person name="Albert R."/>
            <person name="Binder M."/>
            <person name="Bloem J."/>
            <person name="Labutti K."/>
            <person name="Salamov A."/>
            <person name="Andreopoulos B."/>
            <person name="Baker S."/>
            <person name="Barry K."/>
            <person name="Bills G."/>
            <person name="Bluhm B."/>
            <person name="Cannon C."/>
            <person name="Castanera R."/>
            <person name="Culley D."/>
            <person name="Daum C."/>
            <person name="Ezra D."/>
            <person name="Gonzalez J."/>
            <person name="Henrissat B."/>
            <person name="Kuo A."/>
            <person name="Liang C."/>
            <person name="Lipzen A."/>
            <person name="Lutzoni F."/>
            <person name="Magnuson J."/>
            <person name="Mondo S."/>
            <person name="Nolan M."/>
            <person name="Ohm R."/>
            <person name="Pangilinan J."/>
            <person name="Park H.-J."/>
            <person name="Ramirez L."/>
            <person name="Alfaro M."/>
            <person name="Sun H."/>
            <person name="Tritt A."/>
            <person name="Yoshinaga Y."/>
            <person name="Zwiers L.-H."/>
            <person name="Turgeon B."/>
            <person name="Goodwin S."/>
            <person name="Spatafora J."/>
            <person name="Crous P."/>
            <person name="Grigoriev I."/>
        </authorList>
    </citation>
    <scope>NUCLEOTIDE SEQUENCE</scope>
    <source>
        <strain evidence="2">CBS 175.79</strain>
    </source>
</reference>
<evidence type="ECO:0000259" key="1">
    <source>
        <dbReference type="PROSITE" id="PS51502"/>
    </source>
</evidence>
<evidence type="ECO:0000313" key="2">
    <source>
        <dbReference type="EMBL" id="KAF2020686.1"/>
    </source>
</evidence>
<organism evidence="2 3">
    <name type="scientific">Aaosphaeria arxii CBS 175.79</name>
    <dbReference type="NCBI Taxonomy" id="1450172"/>
    <lineage>
        <taxon>Eukaryota</taxon>
        <taxon>Fungi</taxon>
        <taxon>Dikarya</taxon>
        <taxon>Ascomycota</taxon>
        <taxon>Pezizomycotina</taxon>
        <taxon>Dothideomycetes</taxon>
        <taxon>Pleosporomycetidae</taxon>
        <taxon>Pleosporales</taxon>
        <taxon>Pleosporales incertae sedis</taxon>
        <taxon>Aaosphaeria</taxon>
    </lineage>
</organism>
<protein>
    <recommendedName>
        <fullName evidence="1">Stress-response A/B barrel domain-containing protein</fullName>
    </recommendedName>
</protein>
<dbReference type="InterPro" id="IPR011008">
    <property type="entry name" value="Dimeric_a/b-barrel"/>
</dbReference>
<feature type="domain" description="Stress-response A/B barrel" evidence="1">
    <location>
        <begin position="4"/>
        <end position="100"/>
    </location>
</feature>
<accession>A0A6A5Y5X9</accession>
<dbReference type="OrthoDB" id="3830014at2759"/>
<dbReference type="AlphaFoldDB" id="A0A6A5Y5X9"/>
<dbReference type="RefSeq" id="XP_033389025.1">
    <property type="nucleotide sequence ID" value="XM_033526438.1"/>
</dbReference>
<gene>
    <name evidence="2" type="ORF">BU24DRAFT_416375</name>
</gene>
<dbReference type="GeneID" id="54283835"/>